<dbReference type="InterPro" id="IPR016874">
    <property type="entry name" value="TcmP-like"/>
</dbReference>
<dbReference type="PANTHER" id="PTHR43619:SF2">
    <property type="entry name" value="S-ADENOSYL-L-METHIONINE-DEPENDENT METHYLTRANSFERASES SUPERFAMILY PROTEIN"/>
    <property type="match status" value="1"/>
</dbReference>
<dbReference type="GO" id="GO:0008168">
    <property type="term" value="F:methyltransferase activity"/>
    <property type="evidence" value="ECO:0007669"/>
    <property type="project" value="UniProtKB-KW"/>
</dbReference>
<dbReference type="AlphaFoldDB" id="A0A420YHY3"/>
<gene>
    <name evidence="3" type="ORF">DL546_009127</name>
</gene>
<dbReference type="EMBL" id="QVQW01000009">
    <property type="protein sequence ID" value="RKU47455.1"/>
    <property type="molecule type" value="Genomic_DNA"/>
</dbReference>
<evidence type="ECO:0000313" key="3">
    <source>
        <dbReference type="EMBL" id="RKU47455.1"/>
    </source>
</evidence>
<dbReference type="PIRSF" id="PIRSF028177">
    <property type="entry name" value="Polyketide_synth_Omtfrase_TcmP"/>
    <property type="match status" value="1"/>
</dbReference>
<name>A0A420YHY3_9PEZI</name>
<dbReference type="OrthoDB" id="203237at2759"/>
<dbReference type="GO" id="GO:0032259">
    <property type="term" value="P:methylation"/>
    <property type="evidence" value="ECO:0007669"/>
    <property type="project" value="UniProtKB-KW"/>
</dbReference>
<keyword evidence="2" id="KW-0808">Transferase</keyword>
<proteinExistence type="predicted"/>
<protein>
    <recommendedName>
        <fullName evidence="5">Tetracenomycin polyketide synthesis O-methyltransferase tcmP</fullName>
    </recommendedName>
</protein>
<dbReference type="InterPro" id="IPR007213">
    <property type="entry name" value="Ppm1/Ppm2/Tcmp"/>
</dbReference>
<evidence type="ECO:0000256" key="1">
    <source>
        <dbReference type="ARBA" id="ARBA00022603"/>
    </source>
</evidence>
<accession>A0A420YHY3</accession>
<dbReference type="Proteomes" id="UP000275385">
    <property type="component" value="Unassembled WGS sequence"/>
</dbReference>
<dbReference type="SUPFAM" id="SSF53335">
    <property type="entry name" value="S-adenosyl-L-methionine-dependent methyltransferases"/>
    <property type="match status" value="1"/>
</dbReference>
<keyword evidence="1" id="KW-0489">Methyltransferase</keyword>
<dbReference type="Gene3D" id="3.40.50.150">
    <property type="entry name" value="Vaccinia Virus protein VP39"/>
    <property type="match status" value="1"/>
</dbReference>
<reference evidence="3 4" key="1">
    <citation type="submission" date="2018-08" db="EMBL/GenBank/DDBJ databases">
        <title>Draft genome of the lignicolous fungus Coniochaeta pulveracea.</title>
        <authorList>
            <person name="Borstlap C.J."/>
            <person name="De Witt R.N."/>
            <person name="Botha A."/>
            <person name="Volschenk H."/>
        </authorList>
    </citation>
    <scope>NUCLEOTIDE SEQUENCE [LARGE SCALE GENOMIC DNA]</scope>
    <source>
        <strain evidence="3 4">CAB683</strain>
    </source>
</reference>
<evidence type="ECO:0000313" key="4">
    <source>
        <dbReference type="Proteomes" id="UP000275385"/>
    </source>
</evidence>
<comment type="caution">
    <text evidence="3">The sequence shown here is derived from an EMBL/GenBank/DDBJ whole genome shotgun (WGS) entry which is preliminary data.</text>
</comment>
<dbReference type="PANTHER" id="PTHR43619">
    <property type="entry name" value="S-ADENOSYL-L-METHIONINE-DEPENDENT METHYLTRANSFERASE YKTD-RELATED"/>
    <property type="match status" value="1"/>
</dbReference>
<organism evidence="3 4">
    <name type="scientific">Coniochaeta pulveracea</name>
    <dbReference type="NCBI Taxonomy" id="177199"/>
    <lineage>
        <taxon>Eukaryota</taxon>
        <taxon>Fungi</taxon>
        <taxon>Dikarya</taxon>
        <taxon>Ascomycota</taxon>
        <taxon>Pezizomycotina</taxon>
        <taxon>Sordariomycetes</taxon>
        <taxon>Sordariomycetidae</taxon>
        <taxon>Coniochaetales</taxon>
        <taxon>Coniochaetaceae</taxon>
        <taxon>Coniochaeta</taxon>
    </lineage>
</organism>
<dbReference type="Pfam" id="PF04072">
    <property type="entry name" value="LCM"/>
    <property type="match status" value="1"/>
</dbReference>
<evidence type="ECO:0000256" key="2">
    <source>
        <dbReference type="ARBA" id="ARBA00022679"/>
    </source>
</evidence>
<dbReference type="STRING" id="177199.A0A420YHY3"/>
<evidence type="ECO:0008006" key="5">
    <source>
        <dbReference type="Google" id="ProtNLM"/>
    </source>
</evidence>
<sequence>MKDSITTSHISVASPPPVPDGAKAKITLHGAPKTLLVPLYCRSRDCQNERPILNDKWAGYVLQQIDFNFNDFSLTPFFCNTITLRARYFDQWTTDFLEQHRHQPVTVLHLACGLDARAHRVPWFNDNRDMVRWIDIDLPEVVELRRKLLPNPQGDYQLVAGSVLDDAVLNAVPNDRPTVVIFEGLIMYLEASDAENLIHRLCSRFERKGGELQFDGLGWMSLAVQRWSRIFVNLAFLKQSKAEWHYAIDDPLALEQLHPGLKLVSDVLLYDNEGIEELPSSQQWEAWMLSHLPGFRYISRVIRFRVLKSD</sequence>
<dbReference type="InterPro" id="IPR029063">
    <property type="entry name" value="SAM-dependent_MTases_sf"/>
</dbReference>
<keyword evidence="4" id="KW-1185">Reference proteome</keyword>